<dbReference type="PRINTS" id="PR01482">
    <property type="entry name" value="PERTACTIN"/>
</dbReference>
<dbReference type="InterPro" id="IPR005546">
    <property type="entry name" value="Autotransporte_beta"/>
</dbReference>
<dbReference type="Pfam" id="PF18883">
    <property type="entry name" value="AC_1"/>
    <property type="match status" value="1"/>
</dbReference>
<dbReference type="InterPro" id="IPR003992">
    <property type="entry name" value="Pertactin"/>
</dbReference>
<dbReference type="InterPro" id="IPR036709">
    <property type="entry name" value="Autotransporte_beta_dom_sf"/>
</dbReference>
<evidence type="ECO:0000313" key="1">
    <source>
        <dbReference type="EMBL" id="MBH1652264.1"/>
    </source>
</evidence>
<dbReference type="CDD" id="cd01344">
    <property type="entry name" value="PL2_Passenger_AT"/>
    <property type="match status" value="1"/>
</dbReference>
<protein>
    <submittedName>
        <fullName evidence="1">Autotransporter outer membrane beta-barrel domain-containing protein</fullName>
    </submittedName>
</protein>
<dbReference type="InterPro" id="IPR043990">
    <property type="entry name" value="AC_1"/>
</dbReference>
<name>A0A6B8IYV0_STEMA</name>
<dbReference type="AlphaFoldDB" id="A0A6B8IYV0"/>
<dbReference type="NCBIfam" id="TIGR01414">
    <property type="entry name" value="autotrans_barl"/>
    <property type="match status" value="1"/>
</dbReference>
<dbReference type="PANTHER" id="PTHR12338:SF5">
    <property type="entry name" value="ANTIGEN 43-RELATED"/>
    <property type="match status" value="1"/>
</dbReference>
<gene>
    <name evidence="1" type="ORF">I5U67_08790</name>
</gene>
<dbReference type="GO" id="GO:0019867">
    <property type="term" value="C:outer membrane"/>
    <property type="evidence" value="ECO:0007669"/>
    <property type="project" value="InterPro"/>
</dbReference>
<dbReference type="RefSeq" id="WP_154262302.1">
    <property type="nucleotide sequence ID" value="NZ_CP040438.1"/>
</dbReference>
<proteinExistence type="predicted"/>
<dbReference type="InterPro" id="IPR050909">
    <property type="entry name" value="Bact_Autotransporter_VF"/>
</dbReference>
<dbReference type="InterPro" id="IPR011050">
    <property type="entry name" value="Pectin_lyase_fold/virulence"/>
</dbReference>
<evidence type="ECO:0000313" key="2">
    <source>
        <dbReference type="Proteomes" id="UP000625930"/>
    </source>
</evidence>
<dbReference type="SUPFAM" id="SSF51126">
    <property type="entry name" value="Pectin lyase-like"/>
    <property type="match status" value="1"/>
</dbReference>
<dbReference type="GO" id="GO:0007155">
    <property type="term" value="P:cell adhesion"/>
    <property type="evidence" value="ECO:0007669"/>
    <property type="project" value="InterPro"/>
</dbReference>
<dbReference type="Gene3D" id="2.40.128.130">
    <property type="entry name" value="Autotransporter beta-domain"/>
    <property type="match status" value="1"/>
</dbReference>
<dbReference type="Pfam" id="PF03797">
    <property type="entry name" value="Autotransporter"/>
    <property type="match status" value="1"/>
</dbReference>
<dbReference type="SUPFAM" id="SSF103515">
    <property type="entry name" value="Autotransporter"/>
    <property type="match status" value="1"/>
</dbReference>
<dbReference type="Proteomes" id="UP000625930">
    <property type="component" value="Unassembled WGS sequence"/>
</dbReference>
<comment type="caution">
    <text evidence="1">The sequence shown here is derived from an EMBL/GenBank/DDBJ whole genome shotgun (WGS) entry which is preliminary data.</text>
</comment>
<reference evidence="1" key="1">
    <citation type="submission" date="2020-11" db="EMBL/GenBank/DDBJ databases">
        <title>Enhanced detection system for hospital associated transmission using whole genome sequencing surveillance.</title>
        <authorList>
            <person name="Harrison L.H."/>
            <person name="Van Tyne D."/>
            <person name="Marsh J.W."/>
            <person name="Griffith M.P."/>
            <person name="Snyder D.J."/>
            <person name="Cooper V.S."/>
            <person name="Mustapha M."/>
        </authorList>
    </citation>
    <scope>NUCLEOTIDE SEQUENCE</scope>
    <source>
        <strain evidence="1">STEN00091</strain>
    </source>
</reference>
<organism evidence="1 2">
    <name type="scientific">Stenotrophomonas maltophilia</name>
    <name type="common">Pseudomonas maltophilia</name>
    <name type="synonym">Xanthomonas maltophilia</name>
    <dbReference type="NCBI Taxonomy" id="40324"/>
    <lineage>
        <taxon>Bacteria</taxon>
        <taxon>Pseudomonadati</taxon>
        <taxon>Pseudomonadota</taxon>
        <taxon>Gammaproteobacteria</taxon>
        <taxon>Lysobacterales</taxon>
        <taxon>Lysobacteraceae</taxon>
        <taxon>Stenotrophomonas</taxon>
        <taxon>Stenotrophomonas maltophilia group</taxon>
    </lineage>
</organism>
<dbReference type="PROSITE" id="PS51208">
    <property type="entry name" value="AUTOTRANSPORTER"/>
    <property type="match status" value="1"/>
</dbReference>
<dbReference type="Pfam" id="PF13229">
    <property type="entry name" value="Beta_helix"/>
    <property type="match status" value="1"/>
</dbReference>
<dbReference type="InterPro" id="IPR006315">
    <property type="entry name" value="OM_autotransptr_brl_dom"/>
</dbReference>
<dbReference type="Gene3D" id="2.160.20.20">
    <property type="match status" value="1"/>
</dbReference>
<dbReference type="PANTHER" id="PTHR12338">
    <property type="entry name" value="AUTOTRANSPORTER"/>
    <property type="match status" value="1"/>
</dbReference>
<dbReference type="InterPro" id="IPR039448">
    <property type="entry name" value="Beta_helix"/>
</dbReference>
<sequence length="976" mass="99524">MRPPHVRCSALSLALAAALATSLPLEASAQQVIADGDEQTPAAGDYIATGVGNHAFHALNGGSIVPLGPVTVSASGDGASAARAEGAGSRIELTGSALITTGFGATTALATAGGEMHLTATEVINKGTGMGVVAHTGSQATLQDVNIRMEGVSSVGLAGGGDITMTGGSISAMGLGSRAVSATGANMVLSDVAIEGESGIWLQDNNQLELAGSTVSAKGIALDINGRGNTVTVADSTLHSTGNGVGTVVMFADSTLAMSRSAIISEGDRAVGIDVRGGTADLERVDVTTSGESSHGLYADFTTIGARATINARAAQVHTSGTGAIGAVARQGGSIHLDDSIIRTEGQQAHGVLTGGSGGMTLTDTHVRTEGEGAWAAVINDNGSLGIDGSALESVQHGGVWVRSSRDAGLTLSNNAYVSGGNGIAIALDAAVAGRFDVVLERRSQMVGDIVITPEDEDAGLVPQSDVHVRLADGSLWQGTSNLVQTMAIESGSQWTLTGDATVGELSVLNSGVALSDGSGRFNTLTVDGDLNSEGATFLFQGALGGDDSAFDRLHVRGDTSGDASIAVKNMGGVGAQTTDGIQLIEVDGASLATYALAGRAVGGSYEYFLFQGGLIDPNDGNWYLRSQWFDVCADDPNAPGCVVDPGPGPGPDPGEGGEEGGGGDPVRPPPVLRPEAGAYLANQSAALNMFAHRLNDRIGAVSLDEGRAAWARVGRQQADFSAVGGQLSIDGNTSVLQIGSDLLRRGNAAFGVMLGTGRADSSAVSGLTGYSAKGRVRGSAVGAYGTWLQAADGTQGAYMDANLQYGRFDNRVQGIGLEPEHYDSRMASASLETGYTFNVWQGTASALYVQPQLQLNYVDFRADRHVESNGTVIDHADAGGLSGRLGVRVFGHGTAAGNTVQPYLGINWLRGSGTSTLQFNGDTLGADVPRNRYEVQAGAELKLGQRWGAWGGLSVQRGDYGYRNVGGQLGLRMAW</sequence>
<dbReference type="EMBL" id="JADUNP010000013">
    <property type="protein sequence ID" value="MBH1652264.1"/>
    <property type="molecule type" value="Genomic_DNA"/>
</dbReference>
<dbReference type="InterPro" id="IPR012332">
    <property type="entry name" value="Autotransporter_pectin_lyase_C"/>
</dbReference>
<accession>A0A6B8IYV0</accession>
<dbReference type="SMART" id="SM00869">
    <property type="entry name" value="Autotransporter"/>
    <property type="match status" value="1"/>
</dbReference>